<evidence type="ECO:0000259" key="1">
    <source>
        <dbReference type="Pfam" id="PF14129"/>
    </source>
</evidence>
<keyword evidence="3" id="KW-1185">Reference proteome</keyword>
<evidence type="ECO:0000313" key="3">
    <source>
        <dbReference type="Proteomes" id="UP000679725"/>
    </source>
</evidence>
<name>A0ABM8UU84_9BACT</name>
<accession>A0ABM8UU84</accession>
<feature type="domain" description="DUF4296" evidence="1">
    <location>
        <begin position="35"/>
        <end position="121"/>
    </location>
</feature>
<reference evidence="2 3" key="1">
    <citation type="submission" date="2021-04" db="EMBL/GenBank/DDBJ databases">
        <authorList>
            <person name="Rodrigo-Torres L."/>
            <person name="Arahal R. D."/>
            <person name="Lucena T."/>
        </authorList>
    </citation>
    <scope>NUCLEOTIDE SEQUENCE [LARGE SCALE GENOMIC DNA]</scope>
    <source>
        <strain evidence="2 3">CECT 9623</strain>
    </source>
</reference>
<dbReference type="InterPro" id="IPR025381">
    <property type="entry name" value="DUF4296"/>
</dbReference>
<proteinExistence type="predicted"/>
<dbReference type="Pfam" id="PF14129">
    <property type="entry name" value="DUF4296"/>
    <property type="match status" value="1"/>
</dbReference>
<sequence length="127" mass="14641">MIVLLLLATNIPMRLASFLLFCLVISGCSKEEKPPANTLPEDKMAAILADIHVAESRVNRLQLRSLDSSLMIFGQLKADIWKKHKVDTLTYSKSYSYYMSHPQIMTRIYEKVNKKIEIREKNNDIKL</sequence>
<dbReference type="EMBL" id="CAJRAU010000005">
    <property type="protein sequence ID" value="CAG5071912.1"/>
    <property type="molecule type" value="Genomic_DNA"/>
</dbReference>
<evidence type="ECO:0000313" key="2">
    <source>
        <dbReference type="EMBL" id="CAG5071912.1"/>
    </source>
</evidence>
<gene>
    <name evidence="2" type="ORF">DYBT9623_03889</name>
</gene>
<organism evidence="2 3">
    <name type="scientific">Dyadobacter linearis</name>
    <dbReference type="NCBI Taxonomy" id="2823330"/>
    <lineage>
        <taxon>Bacteria</taxon>
        <taxon>Pseudomonadati</taxon>
        <taxon>Bacteroidota</taxon>
        <taxon>Cytophagia</taxon>
        <taxon>Cytophagales</taxon>
        <taxon>Spirosomataceae</taxon>
        <taxon>Dyadobacter</taxon>
    </lineage>
</organism>
<dbReference type="Proteomes" id="UP000679725">
    <property type="component" value="Unassembled WGS sequence"/>
</dbReference>
<comment type="caution">
    <text evidence="2">The sequence shown here is derived from an EMBL/GenBank/DDBJ whole genome shotgun (WGS) entry which is preliminary data.</text>
</comment>
<protein>
    <recommendedName>
        <fullName evidence="1">DUF4296 domain-containing protein</fullName>
    </recommendedName>
</protein>